<feature type="signal peptide" evidence="6">
    <location>
        <begin position="1"/>
        <end position="19"/>
    </location>
</feature>
<feature type="chain" id="PRO_5043741365" description="DUF642 domain-containing protein" evidence="6">
    <location>
        <begin position="20"/>
        <end position="381"/>
    </location>
</feature>
<evidence type="ECO:0000313" key="9">
    <source>
        <dbReference type="Proteomes" id="UP001454036"/>
    </source>
</evidence>
<dbReference type="InterPro" id="IPR006946">
    <property type="entry name" value="DGR2-like_dom"/>
</dbReference>
<comment type="subcellular location">
    <subcellularLocation>
        <location evidence="1">Cell envelope</location>
    </subcellularLocation>
    <subcellularLocation>
        <location evidence="2">Secreted</location>
    </subcellularLocation>
</comment>
<dbReference type="AlphaFoldDB" id="A0AAV3PH79"/>
<dbReference type="Gene3D" id="2.60.120.260">
    <property type="entry name" value="Galactose-binding domain-like"/>
    <property type="match status" value="1"/>
</dbReference>
<dbReference type="PANTHER" id="PTHR31265">
    <property type="entry name" value="OS02G0527500 PROTEIN-RELATED"/>
    <property type="match status" value="1"/>
</dbReference>
<evidence type="ECO:0000256" key="4">
    <source>
        <dbReference type="ARBA" id="ARBA00022729"/>
    </source>
</evidence>
<dbReference type="Pfam" id="PF04862">
    <property type="entry name" value="DUF642"/>
    <property type="match status" value="2"/>
</dbReference>
<evidence type="ECO:0000259" key="7">
    <source>
        <dbReference type="Pfam" id="PF04862"/>
    </source>
</evidence>
<feature type="domain" description="DUF642" evidence="7">
    <location>
        <begin position="192"/>
        <end position="355"/>
    </location>
</feature>
<dbReference type="InterPro" id="IPR052437">
    <property type="entry name" value="Pectin_Meth_Modulator"/>
</dbReference>
<protein>
    <recommendedName>
        <fullName evidence="7">DUF642 domain-containing protein</fullName>
    </recommendedName>
</protein>
<organism evidence="8 9">
    <name type="scientific">Lithospermum erythrorhizon</name>
    <name type="common">Purple gromwell</name>
    <name type="synonym">Lithospermum officinale var. erythrorhizon</name>
    <dbReference type="NCBI Taxonomy" id="34254"/>
    <lineage>
        <taxon>Eukaryota</taxon>
        <taxon>Viridiplantae</taxon>
        <taxon>Streptophyta</taxon>
        <taxon>Embryophyta</taxon>
        <taxon>Tracheophyta</taxon>
        <taxon>Spermatophyta</taxon>
        <taxon>Magnoliopsida</taxon>
        <taxon>eudicotyledons</taxon>
        <taxon>Gunneridae</taxon>
        <taxon>Pentapetalae</taxon>
        <taxon>asterids</taxon>
        <taxon>lamiids</taxon>
        <taxon>Boraginales</taxon>
        <taxon>Boraginaceae</taxon>
        <taxon>Boraginoideae</taxon>
        <taxon>Lithospermeae</taxon>
        <taxon>Lithospermum</taxon>
    </lineage>
</organism>
<keyword evidence="4 6" id="KW-0732">Signal</keyword>
<dbReference type="GO" id="GO:0005576">
    <property type="term" value="C:extracellular region"/>
    <property type="evidence" value="ECO:0007669"/>
    <property type="project" value="UniProtKB-SubCell"/>
</dbReference>
<dbReference type="EMBL" id="BAABME010001697">
    <property type="protein sequence ID" value="GAA0151000.1"/>
    <property type="molecule type" value="Genomic_DNA"/>
</dbReference>
<keyword evidence="9" id="KW-1185">Reference proteome</keyword>
<proteinExistence type="predicted"/>
<evidence type="ECO:0000256" key="1">
    <source>
        <dbReference type="ARBA" id="ARBA00004196"/>
    </source>
</evidence>
<evidence type="ECO:0000256" key="5">
    <source>
        <dbReference type="ARBA" id="ARBA00023180"/>
    </source>
</evidence>
<accession>A0AAV3PH79</accession>
<keyword evidence="3" id="KW-0964">Secreted</keyword>
<keyword evidence="5" id="KW-0325">Glycoprotein</keyword>
<evidence type="ECO:0000256" key="3">
    <source>
        <dbReference type="ARBA" id="ARBA00022525"/>
    </source>
</evidence>
<name>A0AAV3PH79_LITER</name>
<dbReference type="PANTHER" id="PTHR31265:SF28">
    <property type="entry name" value="EMB|CAB87702.1"/>
    <property type="match status" value="1"/>
</dbReference>
<comment type="caution">
    <text evidence="8">The sequence shown here is derived from an EMBL/GenBank/DDBJ whole genome shotgun (WGS) entry which is preliminary data.</text>
</comment>
<feature type="domain" description="DUF642" evidence="7">
    <location>
        <begin position="21"/>
        <end position="183"/>
    </location>
</feature>
<evidence type="ECO:0000256" key="2">
    <source>
        <dbReference type="ARBA" id="ARBA00004613"/>
    </source>
</evidence>
<evidence type="ECO:0000256" key="6">
    <source>
        <dbReference type="SAM" id="SignalP"/>
    </source>
</evidence>
<sequence length="381" mass="40945">MEFMLILIISCSIISFAQPDFLQNPDFELPPANLAENLTSTFVTLQENNTIPGWSFEGLVQYVISGKDVQLPGNGHAILLGEDGKINQTFKADSNNQRFLLTFTMSLGGQSCVANASLIVSAPDSEFHFSLKQNYSKGHLDSYGHQLGSWGGAEEKNLVLQSEAIDIDPNSTCWPIVDSLRVKAVDPTLNDGLLNNGGFEVGPPFLETSSEGVLLDSVSSQVQSALQPWTVTGTIKYINSKNYFIPEGDAAVELVSGAGAGIQTTINIPQDSSHVLEFMLGDANDSCLGEFVVGVYAGSSTQNFSIQSAGTGSSKKYSIPFKGGSDRTSIIFQSYRTSRREDGIFCGPVIDDVVLHSSGALGHNFPVAIFLVLALVHLGWF</sequence>
<dbReference type="Proteomes" id="UP001454036">
    <property type="component" value="Unassembled WGS sequence"/>
</dbReference>
<gene>
    <name evidence="8" type="ORF">LIER_09816</name>
</gene>
<reference evidence="8 9" key="1">
    <citation type="submission" date="2024-01" db="EMBL/GenBank/DDBJ databases">
        <title>The complete chloroplast genome sequence of Lithospermum erythrorhizon: insights into the phylogenetic relationship among Boraginaceae species and the maternal lineages of purple gromwells.</title>
        <authorList>
            <person name="Okada T."/>
            <person name="Watanabe K."/>
        </authorList>
    </citation>
    <scope>NUCLEOTIDE SEQUENCE [LARGE SCALE GENOMIC DNA]</scope>
</reference>
<evidence type="ECO:0000313" key="8">
    <source>
        <dbReference type="EMBL" id="GAA0151000.1"/>
    </source>
</evidence>